<dbReference type="InterPro" id="IPR000629">
    <property type="entry name" value="RNA-helicase_DEAD-box_CS"/>
</dbReference>
<dbReference type="SUPFAM" id="SSF52540">
    <property type="entry name" value="P-loop containing nucleoside triphosphate hydrolases"/>
    <property type="match status" value="1"/>
</dbReference>
<dbReference type="PROSITE" id="PS51192">
    <property type="entry name" value="HELICASE_ATP_BIND_1"/>
    <property type="match status" value="1"/>
</dbReference>
<dbReference type="EC" id="3.6.4.13" evidence="2"/>
<evidence type="ECO:0000256" key="3">
    <source>
        <dbReference type="ARBA" id="ARBA00022741"/>
    </source>
</evidence>
<dbReference type="PROSITE" id="PS51195">
    <property type="entry name" value="Q_MOTIF"/>
    <property type="match status" value="1"/>
</dbReference>
<protein>
    <recommendedName>
        <fullName evidence="2">RNA helicase</fullName>
        <ecNumber evidence="2">3.6.4.13</ecNumber>
    </recommendedName>
</protein>
<dbReference type="InterPro" id="IPR004944">
    <property type="entry name" value="CDK5_activator"/>
</dbReference>
<dbReference type="InterPro" id="IPR036915">
    <property type="entry name" value="Cyclin-like_sf"/>
</dbReference>
<dbReference type="InterPro" id="IPR014001">
    <property type="entry name" value="Helicase_ATP-bd"/>
</dbReference>
<dbReference type="AlphaFoldDB" id="A0A177B889"/>
<accession>A0A177B889</accession>
<dbReference type="Proteomes" id="UP000078046">
    <property type="component" value="Unassembled WGS sequence"/>
</dbReference>
<sequence length="1075" mass="124763">MMRIRQLSLFSFIRDLKNLKECRFFTSQPEEEKYQTNEKSRDDFDYDSVSKRLIFKKEWTHGNFNDFDISKTLLKRLEKLGYLNPSEIQFKTLKHSLGGRDIIGSAMTGSGKTLAFSIPVIEKINKASRQDINIANTPHAFIISPTRELCAQSYRSIMELNPYLRTIQVYGGASKYRQEDFLRRGVSIVCATPGRLIDHIESGNIKFDKTSFIVLDEADELLNPGFKDQLFKIFERTPSQKQVFLFTATMTDSVQEMSQKYMNKPEIVNIHRNAYPENISHFAQLSSRYQFVDNIVDSIKQHKPERTIVFVPTKFMSSKMAEKLNMNDGIRAHPINSNLSQFKRNSVMHSFRQGQINMLVATDVAARGIDIPEVDMIIQAGIPQTFESYVHRTGRTGRAGRTGTSIILYTRNDKQFINDVSQKFKLKFIRVYIDLAFTIDCVNSKCIQFSNLSQIINQNKESNIIPNSKSLFLNCPSSKNSQDEYNKRKNLINKNMTGRTAKIVKQKTTKKTNITDKKVEPIKTDESIKQKKLKSFRTRLPNVPKFLNSIQKKKKNENLNNVKDLTYSFSCHFIDKHKKITDVSECKIIHPNNNSSICKSIENLSDVSVDKFDVKLSVNDILFRKYSDNNETIKPKPKDELQMHKSKSHLKNISEFSQKYQNIKKKNENVSSCLDNILKAFISSRQSHKMLYNIYQKDCQRCAIIPCRIYRNNQSDNQNKPKPLHCAWWWIYTCSTKFLNYDLCSCNVCSAYKRCLKKTDHNKPSKFGSDLSLKAIKSKFILNENDSTSPYSDKMKNFDEYLVEIKKLKYQKDLLNSISTLFFEITPRKRKNLYLSHISNNKKNDQFLNTHMSMKNKVKFQSLCEVNSSSSQSSMEFSSPLTFSCTYLALNKVITKLRNIDNSRLLFCLDNYINYISYPSNYGTCVSKWIYKIDTNLSNLGWQDDSFIWPPNIIFLFMLLRDQLNKPISGFRRSDCGINEMSNVDIVDGTVKYNYLKYLVHVVMFISYSYQGAEISYPSNIFHQNITDKSETAKFWAMSVDIYKSSSKFMLLINKSSSFLYSTIQDLLAFEKIRI</sequence>
<dbReference type="Pfam" id="PF03261">
    <property type="entry name" value="CDK5_activator"/>
    <property type="match status" value="1"/>
</dbReference>
<gene>
    <name evidence="11" type="ORF">A3Q56_01730</name>
</gene>
<dbReference type="SUPFAM" id="SSF47954">
    <property type="entry name" value="Cyclin-like"/>
    <property type="match status" value="1"/>
</dbReference>
<dbReference type="Pfam" id="PF00270">
    <property type="entry name" value="DEAD"/>
    <property type="match status" value="1"/>
</dbReference>
<dbReference type="InterPro" id="IPR044742">
    <property type="entry name" value="DEAD/DEAH_RhlB"/>
</dbReference>
<evidence type="ECO:0000256" key="7">
    <source>
        <dbReference type="PROSITE-ProRule" id="PRU00552"/>
    </source>
</evidence>
<dbReference type="SMART" id="SM00490">
    <property type="entry name" value="HELICc"/>
    <property type="match status" value="1"/>
</dbReference>
<evidence type="ECO:0000256" key="4">
    <source>
        <dbReference type="ARBA" id="ARBA00022801"/>
    </source>
</evidence>
<evidence type="ECO:0000256" key="5">
    <source>
        <dbReference type="ARBA" id="ARBA00022806"/>
    </source>
</evidence>
<dbReference type="PANTHER" id="PTHR47959">
    <property type="entry name" value="ATP-DEPENDENT RNA HELICASE RHLE-RELATED"/>
    <property type="match status" value="1"/>
</dbReference>
<dbReference type="GO" id="GO:0005829">
    <property type="term" value="C:cytosol"/>
    <property type="evidence" value="ECO:0007669"/>
    <property type="project" value="TreeGrafter"/>
</dbReference>
<dbReference type="Gene3D" id="3.40.50.300">
    <property type="entry name" value="P-loop containing nucleotide triphosphate hydrolases"/>
    <property type="match status" value="2"/>
</dbReference>
<dbReference type="OrthoDB" id="196131at2759"/>
<dbReference type="InterPro" id="IPR027417">
    <property type="entry name" value="P-loop_NTPase"/>
</dbReference>
<dbReference type="EMBL" id="LWCA01000138">
    <property type="protein sequence ID" value="OAF70517.1"/>
    <property type="molecule type" value="Genomic_DNA"/>
</dbReference>
<dbReference type="Pfam" id="PF00271">
    <property type="entry name" value="Helicase_C"/>
    <property type="match status" value="1"/>
</dbReference>
<dbReference type="InterPro" id="IPR001650">
    <property type="entry name" value="Helicase_C-like"/>
</dbReference>
<feature type="domain" description="Helicase ATP-binding" evidence="8">
    <location>
        <begin position="93"/>
        <end position="268"/>
    </location>
</feature>
<name>A0A177B889_9BILA</name>
<evidence type="ECO:0000259" key="8">
    <source>
        <dbReference type="PROSITE" id="PS51192"/>
    </source>
</evidence>
<evidence type="ECO:0000259" key="10">
    <source>
        <dbReference type="PROSITE" id="PS51195"/>
    </source>
</evidence>
<keyword evidence="6" id="KW-0067">ATP-binding</keyword>
<feature type="domain" description="Helicase C-terminal" evidence="9">
    <location>
        <begin position="291"/>
        <end position="439"/>
    </location>
</feature>
<proteinExistence type="inferred from homology"/>
<dbReference type="GO" id="GO:0016533">
    <property type="term" value="C:protein kinase 5 complex"/>
    <property type="evidence" value="ECO:0007669"/>
    <property type="project" value="InterPro"/>
</dbReference>
<evidence type="ECO:0000256" key="1">
    <source>
        <dbReference type="ARBA" id="ARBA00010175"/>
    </source>
</evidence>
<dbReference type="InterPro" id="IPR011545">
    <property type="entry name" value="DEAD/DEAH_box_helicase_dom"/>
</dbReference>
<dbReference type="GO" id="GO:0016787">
    <property type="term" value="F:hydrolase activity"/>
    <property type="evidence" value="ECO:0007669"/>
    <property type="project" value="UniProtKB-KW"/>
</dbReference>
<dbReference type="GO" id="GO:0003724">
    <property type="term" value="F:RNA helicase activity"/>
    <property type="evidence" value="ECO:0007669"/>
    <property type="project" value="UniProtKB-EC"/>
</dbReference>
<dbReference type="GO" id="GO:0005524">
    <property type="term" value="F:ATP binding"/>
    <property type="evidence" value="ECO:0007669"/>
    <property type="project" value="UniProtKB-KW"/>
</dbReference>
<dbReference type="PROSITE" id="PS51194">
    <property type="entry name" value="HELICASE_CTER"/>
    <property type="match status" value="1"/>
</dbReference>
<keyword evidence="5" id="KW-0347">Helicase</keyword>
<dbReference type="Gene3D" id="1.10.472.10">
    <property type="entry name" value="Cyclin-like"/>
    <property type="match status" value="2"/>
</dbReference>
<feature type="domain" description="DEAD-box RNA helicase Q" evidence="10">
    <location>
        <begin position="62"/>
        <end position="90"/>
    </location>
</feature>
<dbReference type="SMART" id="SM00487">
    <property type="entry name" value="DEXDc"/>
    <property type="match status" value="1"/>
</dbReference>
<feature type="short sequence motif" description="Q motif" evidence="7">
    <location>
        <begin position="62"/>
        <end position="90"/>
    </location>
</feature>
<reference evidence="11 12" key="1">
    <citation type="submission" date="2016-04" db="EMBL/GenBank/DDBJ databases">
        <title>The genome of Intoshia linei affirms orthonectids as highly simplified spiralians.</title>
        <authorList>
            <person name="Mikhailov K.V."/>
            <person name="Slusarev G.S."/>
            <person name="Nikitin M.A."/>
            <person name="Logacheva M.D."/>
            <person name="Penin A."/>
            <person name="Aleoshin V."/>
            <person name="Panchin Y.V."/>
        </authorList>
    </citation>
    <scope>NUCLEOTIDE SEQUENCE [LARGE SCALE GENOMIC DNA]</scope>
    <source>
        <strain evidence="11">Intl2013</strain>
        <tissue evidence="11">Whole animal</tissue>
    </source>
</reference>
<dbReference type="CDD" id="cd00268">
    <property type="entry name" value="DEADc"/>
    <property type="match status" value="1"/>
</dbReference>
<evidence type="ECO:0000313" key="12">
    <source>
        <dbReference type="Proteomes" id="UP000078046"/>
    </source>
</evidence>
<keyword evidence="3" id="KW-0547">Nucleotide-binding</keyword>
<evidence type="ECO:0000313" key="11">
    <source>
        <dbReference type="EMBL" id="OAF70517.1"/>
    </source>
</evidence>
<comment type="caution">
    <text evidence="11">The sequence shown here is derived from an EMBL/GenBank/DDBJ whole genome shotgun (WGS) entry which is preliminary data.</text>
</comment>
<dbReference type="GO" id="GO:0061575">
    <property type="term" value="F:cyclin-dependent protein serine/threonine kinase activator activity"/>
    <property type="evidence" value="ECO:0007669"/>
    <property type="project" value="InterPro"/>
</dbReference>
<keyword evidence="4" id="KW-0378">Hydrolase</keyword>
<evidence type="ECO:0000256" key="6">
    <source>
        <dbReference type="ARBA" id="ARBA00022840"/>
    </source>
</evidence>
<comment type="similarity">
    <text evidence="1">Belongs to the cyclin-dependent kinase 5 activator family.</text>
</comment>
<dbReference type="GO" id="GO:0003676">
    <property type="term" value="F:nucleic acid binding"/>
    <property type="evidence" value="ECO:0007669"/>
    <property type="project" value="InterPro"/>
</dbReference>
<evidence type="ECO:0000256" key="2">
    <source>
        <dbReference type="ARBA" id="ARBA00012552"/>
    </source>
</evidence>
<dbReference type="CDD" id="cd18787">
    <property type="entry name" value="SF2_C_DEAD"/>
    <property type="match status" value="1"/>
</dbReference>
<keyword evidence="12" id="KW-1185">Reference proteome</keyword>
<dbReference type="PROSITE" id="PS00039">
    <property type="entry name" value="DEAD_ATP_HELICASE"/>
    <property type="match status" value="1"/>
</dbReference>
<evidence type="ECO:0000259" key="9">
    <source>
        <dbReference type="PROSITE" id="PS51194"/>
    </source>
</evidence>
<dbReference type="InterPro" id="IPR014014">
    <property type="entry name" value="RNA_helicase_DEAD_Q_motif"/>
</dbReference>
<dbReference type="InterPro" id="IPR050079">
    <property type="entry name" value="DEAD_box_RNA_helicase"/>
</dbReference>
<dbReference type="PANTHER" id="PTHR47959:SF1">
    <property type="entry name" value="ATP-DEPENDENT RNA HELICASE DBPA"/>
    <property type="match status" value="1"/>
</dbReference>
<organism evidence="11 12">
    <name type="scientific">Intoshia linei</name>
    <dbReference type="NCBI Taxonomy" id="1819745"/>
    <lineage>
        <taxon>Eukaryota</taxon>
        <taxon>Metazoa</taxon>
        <taxon>Spiralia</taxon>
        <taxon>Lophotrochozoa</taxon>
        <taxon>Mesozoa</taxon>
        <taxon>Orthonectida</taxon>
        <taxon>Rhopaluridae</taxon>
        <taxon>Intoshia</taxon>
    </lineage>
</organism>